<accession>X1PHW7</accession>
<dbReference type="InterPro" id="IPR013727">
    <property type="entry name" value="2CSK_N"/>
</dbReference>
<proteinExistence type="predicted"/>
<comment type="caution">
    <text evidence="3">The sequence shown here is derived from an EMBL/GenBank/DDBJ whole genome shotgun (WGS) entry which is preliminary data.</text>
</comment>
<evidence type="ECO:0000256" key="1">
    <source>
        <dbReference type="SAM" id="Phobius"/>
    </source>
</evidence>
<keyword evidence="1" id="KW-0472">Membrane</keyword>
<feature type="non-terminal residue" evidence="3">
    <location>
        <position position="199"/>
    </location>
</feature>
<feature type="transmembrane region" description="Helical" evidence="1">
    <location>
        <begin position="168"/>
        <end position="192"/>
    </location>
</feature>
<evidence type="ECO:0000313" key="3">
    <source>
        <dbReference type="EMBL" id="GAI38635.1"/>
    </source>
</evidence>
<dbReference type="Pfam" id="PF08521">
    <property type="entry name" value="2CSK_N"/>
    <property type="match status" value="1"/>
</dbReference>
<organism evidence="3">
    <name type="scientific">marine sediment metagenome</name>
    <dbReference type="NCBI Taxonomy" id="412755"/>
    <lineage>
        <taxon>unclassified sequences</taxon>
        <taxon>metagenomes</taxon>
        <taxon>ecological metagenomes</taxon>
    </lineage>
</organism>
<sequence length="199" mass="21712">MIGSIALLLLLFGIVIYVTIHHALMREFDASLAESVHIMAACVEVDGDEIEIEFDPARVPELRNKELPSHYEFWCEDGAVLLRSESLGQTNLPRFHGEKDAPGVRSVRLHGGAAGRALGVSFTPAADNEYFIEQENGDSAITSSSEDLPAIILVVARSTRQLDAQMAFFRWLLAGSGGVTMIVALVVSLLIVRRGLRPL</sequence>
<protein>
    <recommendedName>
        <fullName evidence="2">Two-component sensor kinase N-terminal domain-containing protein</fullName>
    </recommendedName>
</protein>
<keyword evidence="1" id="KW-1133">Transmembrane helix</keyword>
<dbReference type="AlphaFoldDB" id="X1PHW7"/>
<reference evidence="3" key="1">
    <citation type="journal article" date="2014" name="Front. Microbiol.">
        <title>High frequency of phylogenetically diverse reductive dehalogenase-homologous genes in deep subseafloor sedimentary metagenomes.</title>
        <authorList>
            <person name="Kawai M."/>
            <person name="Futagami T."/>
            <person name="Toyoda A."/>
            <person name="Takaki Y."/>
            <person name="Nishi S."/>
            <person name="Hori S."/>
            <person name="Arai W."/>
            <person name="Tsubouchi T."/>
            <person name="Morono Y."/>
            <person name="Uchiyama I."/>
            <person name="Ito T."/>
            <person name="Fujiyama A."/>
            <person name="Inagaki F."/>
            <person name="Takami H."/>
        </authorList>
    </citation>
    <scope>NUCLEOTIDE SEQUENCE</scope>
    <source>
        <strain evidence="3">Expedition CK06-06</strain>
    </source>
</reference>
<evidence type="ECO:0000259" key="2">
    <source>
        <dbReference type="Pfam" id="PF08521"/>
    </source>
</evidence>
<feature type="domain" description="Two-component sensor kinase N-terminal" evidence="2">
    <location>
        <begin position="6"/>
        <end position="111"/>
    </location>
</feature>
<dbReference type="EMBL" id="BARV01023601">
    <property type="protein sequence ID" value="GAI38635.1"/>
    <property type="molecule type" value="Genomic_DNA"/>
</dbReference>
<keyword evidence="1" id="KW-0812">Transmembrane</keyword>
<gene>
    <name evidence="3" type="ORF">S06H3_38693</name>
</gene>
<name>X1PHW7_9ZZZZ</name>